<reference evidence="1" key="1">
    <citation type="submission" date="2021-11" db="EMBL/GenBank/DDBJ databases">
        <title>Description of a new species Pelosinus isolated from the bottom sediments of Lake Baikal.</title>
        <authorList>
            <person name="Zakharyuk A."/>
        </authorList>
    </citation>
    <scope>NUCLEOTIDE SEQUENCE</scope>
    <source>
        <strain evidence="1">Bkl1</strain>
    </source>
</reference>
<gene>
    <name evidence="1" type="ORF">LMF89_23655</name>
</gene>
<evidence type="ECO:0000313" key="2">
    <source>
        <dbReference type="Proteomes" id="UP001165492"/>
    </source>
</evidence>
<dbReference type="RefSeq" id="WP_229537198.1">
    <property type="nucleotide sequence ID" value="NZ_JAJHJB010000059.1"/>
</dbReference>
<proteinExistence type="predicted"/>
<sequence>MKTWGFDNGAYFDWINNREFDGGAFYQRLKQAYKMGVPYIAVCPDMVAQGEDRLAFPLSYWRFVFNHDWPWYLAVQDGMTLEMVEPHLKKIAGIFLGGTNEFKFTAPIWSELAHKHGKKLHYARTGNLRKSKLAFAAGADSLDSTIPL</sequence>
<dbReference type="EMBL" id="JAJHJB010000059">
    <property type="protein sequence ID" value="MCC5468335.1"/>
    <property type="molecule type" value="Genomic_DNA"/>
</dbReference>
<dbReference type="Proteomes" id="UP001165492">
    <property type="component" value="Unassembled WGS sequence"/>
</dbReference>
<name>A0ABS8HYU4_9FIRM</name>
<protein>
    <submittedName>
        <fullName evidence="1">Uncharacterized protein</fullName>
    </submittedName>
</protein>
<comment type="caution">
    <text evidence="1">The sequence shown here is derived from an EMBL/GenBank/DDBJ whole genome shotgun (WGS) entry which is preliminary data.</text>
</comment>
<keyword evidence="2" id="KW-1185">Reference proteome</keyword>
<accession>A0ABS8HYU4</accession>
<evidence type="ECO:0000313" key="1">
    <source>
        <dbReference type="EMBL" id="MCC5468335.1"/>
    </source>
</evidence>
<organism evidence="1 2">
    <name type="scientific">Pelosinus baikalensis</name>
    <dbReference type="NCBI Taxonomy" id="2892015"/>
    <lineage>
        <taxon>Bacteria</taxon>
        <taxon>Bacillati</taxon>
        <taxon>Bacillota</taxon>
        <taxon>Negativicutes</taxon>
        <taxon>Selenomonadales</taxon>
        <taxon>Sporomusaceae</taxon>
        <taxon>Pelosinus</taxon>
    </lineage>
</organism>